<evidence type="ECO:0000313" key="2">
    <source>
        <dbReference type="WBParaSite" id="jg24397"/>
    </source>
</evidence>
<evidence type="ECO:0000313" key="1">
    <source>
        <dbReference type="Proteomes" id="UP000887574"/>
    </source>
</evidence>
<dbReference type="SUPFAM" id="SSF53098">
    <property type="entry name" value="Ribonuclease H-like"/>
    <property type="match status" value="1"/>
</dbReference>
<keyword evidence="1" id="KW-1185">Reference proteome</keyword>
<reference evidence="2" key="1">
    <citation type="submission" date="2022-11" db="UniProtKB">
        <authorList>
            <consortium name="WormBaseParasite"/>
        </authorList>
    </citation>
    <scope>IDENTIFICATION</scope>
</reference>
<dbReference type="InterPro" id="IPR012337">
    <property type="entry name" value="RNaseH-like_sf"/>
</dbReference>
<sequence>MSRIKQTIGDSYIWASVDETTDIKGRYVANLIVGKLDSEGFHRPNLISVRMLEQTNHSTIARFVVDGLRDILSSGAMENRLLLLVTDAARYMVKAAREVLSALYPNMIHQTCLCHALHRVAEQIRFLFPDVDNLISNVKKVFTKAPTRISLFRELCSNLQLPPAPILTRWGTWIEAAVYYSKNFDQIKAMINKLDEEDAISIKLSQQAFASLETSQMLAYIHSYFAVIPSAIGNLESEGMELTASLRIFSEVKSAVKKAPGEIGRKVEKKFEYVMRNNPGLERLLAASKMLSGDFDETNTPSPNVIAAYKYAPVVSCDVERSFSIYKNILAENRTNFTPKNLEMYIVSMNSCAAFLYLALLTFAMHATNAVSLFSARYVFEELFSSDHHGLLSVNDDDDITDEQKQCFVKLTSELQNCVTSGTSDANEPDDLCVGMYKDILCWMDKVNENCGETAVPQFQKAMDLTLDKSLQELPECKKLIRWVENHGGEFLDEEIKEEK</sequence>
<dbReference type="WBParaSite" id="jg24397">
    <property type="protein sequence ID" value="jg24397"/>
    <property type="gene ID" value="jg24397"/>
</dbReference>
<organism evidence="1 2">
    <name type="scientific">Ditylenchus dipsaci</name>
    <dbReference type="NCBI Taxonomy" id="166011"/>
    <lineage>
        <taxon>Eukaryota</taxon>
        <taxon>Metazoa</taxon>
        <taxon>Ecdysozoa</taxon>
        <taxon>Nematoda</taxon>
        <taxon>Chromadorea</taxon>
        <taxon>Rhabditida</taxon>
        <taxon>Tylenchina</taxon>
        <taxon>Tylenchomorpha</taxon>
        <taxon>Sphaerularioidea</taxon>
        <taxon>Anguinidae</taxon>
        <taxon>Anguininae</taxon>
        <taxon>Ditylenchus</taxon>
    </lineage>
</organism>
<accession>A0A915DZR0</accession>
<proteinExistence type="predicted"/>
<protein>
    <submittedName>
        <fullName evidence="2">DUF659 domain-containing protein</fullName>
    </submittedName>
</protein>
<name>A0A915DZR0_9BILA</name>
<dbReference type="Proteomes" id="UP000887574">
    <property type="component" value="Unplaced"/>
</dbReference>
<dbReference type="AlphaFoldDB" id="A0A915DZR0"/>